<dbReference type="SUPFAM" id="SSF58038">
    <property type="entry name" value="SNARE fusion complex"/>
    <property type="match status" value="1"/>
</dbReference>
<proteinExistence type="predicted"/>
<protein>
    <submittedName>
        <fullName evidence="1">Uncharacterized protein</fullName>
    </submittedName>
</protein>
<comment type="caution">
    <text evidence="1">The sequence shown here is derived from an EMBL/GenBank/DDBJ whole genome shotgun (WGS) entry which is preliminary data.</text>
</comment>
<dbReference type="AlphaFoldDB" id="X1GGY3"/>
<sequence length="46" mass="5196">GNVAEIQEDASSINTELGRHDERLKTLEKGFDNINGKLDRIWGKVK</sequence>
<gene>
    <name evidence="1" type="ORF">S03H2_27026</name>
</gene>
<organism evidence="1">
    <name type="scientific">marine sediment metagenome</name>
    <dbReference type="NCBI Taxonomy" id="412755"/>
    <lineage>
        <taxon>unclassified sequences</taxon>
        <taxon>metagenomes</taxon>
        <taxon>ecological metagenomes</taxon>
    </lineage>
</organism>
<dbReference type="Gene3D" id="1.20.5.110">
    <property type="match status" value="1"/>
</dbReference>
<name>X1GGY3_9ZZZZ</name>
<dbReference type="EMBL" id="BARU01015972">
    <property type="protein sequence ID" value="GAH57171.1"/>
    <property type="molecule type" value="Genomic_DNA"/>
</dbReference>
<feature type="non-terminal residue" evidence="1">
    <location>
        <position position="1"/>
    </location>
</feature>
<accession>X1GGY3</accession>
<evidence type="ECO:0000313" key="1">
    <source>
        <dbReference type="EMBL" id="GAH57171.1"/>
    </source>
</evidence>
<reference evidence="1" key="1">
    <citation type="journal article" date="2014" name="Front. Microbiol.">
        <title>High frequency of phylogenetically diverse reductive dehalogenase-homologous genes in deep subseafloor sedimentary metagenomes.</title>
        <authorList>
            <person name="Kawai M."/>
            <person name="Futagami T."/>
            <person name="Toyoda A."/>
            <person name="Takaki Y."/>
            <person name="Nishi S."/>
            <person name="Hori S."/>
            <person name="Arai W."/>
            <person name="Tsubouchi T."/>
            <person name="Morono Y."/>
            <person name="Uchiyama I."/>
            <person name="Ito T."/>
            <person name="Fujiyama A."/>
            <person name="Inagaki F."/>
            <person name="Takami H."/>
        </authorList>
    </citation>
    <scope>NUCLEOTIDE SEQUENCE</scope>
    <source>
        <strain evidence="1">Expedition CK06-06</strain>
    </source>
</reference>